<protein>
    <submittedName>
        <fullName evidence="1">Uncharacterized protein</fullName>
    </submittedName>
</protein>
<dbReference type="Gramene" id="rna-AYBTSS11_LOCUS7335">
    <property type="protein sequence ID" value="CAJ1936162.1"/>
    <property type="gene ID" value="gene-AYBTSS11_LOCUS7335"/>
</dbReference>
<reference evidence="1" key="1">
    <citation type="submission" date="2023-10" db="EMBL/GenBank/DDBJ databases">
        <authorList>
            <person name="Domelevo Entfellner J.-B."/>
        </authorList>
    </citation>
    <scope>NUCLEOTIDE SEQUENCE</scope>
</reference>
<sequence>MEWSNMVAWDDTGDELCSTSPMQTFHNNNTCTERKDQEFHWNLSPPRGSILIITCPTQLIMSNPGALVRIIKLGSESLTA</sequence>
<name>A0AA86VE01_9FABA</name>
<evidence type="ECO:0000313" key="2">
    <source>
        <dbReference type="Proteomes" id="UP001189624"/>
    </source>
</evidence>
<dbReference type="AlphaFoldDB" id="A0AA86VE01"/>
<gene>
    <name evidence="1" type="ORF">AYBTSS11_LOCUS7335</name>
</gene>
<organism evidence="1 2">
    <name type="scientific">Sphenostylis stenocarpa</name>
    <dbReference type="NCBI Taxonomy" id="92480"/>
    <lineage>
        <taxon>Eukaryota</taxon>
        <taxon>Viridiplantae</taxon>
        <taxon>Streptophyta</taxon>
        <taxon>Embryophyta</taxon>
        <taxon>Tracheophyta</taxon>
        <taxon>Spermatophyta</taxon>
        <taxon>Magnoliopsida</taxon>
        <taxon>eudicotyledons</taxon>
        <taxon>Gunneridae</taxon>
        <taxon>Pentapetalae</taxon>
        <taxon>rosids</taxon>
        <taxon>fabids</taxon>
        <taxon>Fabales</taxon>
        <taxon>Fabaceae</taxon>
        <taxon>Papilionoideae</taxon>
        <taxon>50 kb inversion clade</taxon>
        <taxon>NPAAA clade</taxon>
        <taxon>indigoferoid/millettioid clade</taxon>
        <taxon>Phaseoleae</taxon>
        <taxon>Sphenostylis</taxon>
    </lineage>
</organism>
<dbReference type="EMBL" id="OY731400">
    <property type="protein sequence ID" value="CAJ1936162.1"/>
    <property type="molecule type" value="Genomic_DNA"/>
</dbReference>
<dbReference type="Proteomes" id="UP001189624">
    <property type="component" value="Chromosome 3"/>
</dbReference>
<accession>A0AA86VE01</accession>
<evidence type="ECO:0000313" key="1">
    <source>
        <dbReference type="EMBL" id="CAJ1936162.1"/>
    </source>
</evidence>
<proteinExistence type="predicted"/>
<keyword evidence="2" id="KW-1185">Reference proteome</keyword>